<sequence length="148" mass="14665">MMAMPTGVASLATPGTNVIGRTREGSATSNTRLDAGAKLTSSNAVLDAVTLSASPADAGEIKIGGFAAPSNAPVAHLSSSNTLWGVTTMTFPSNDAGGKITLDAGALDTPSSDIGGASRKGLPASGNRLDVEASPSTSNLDVDEIHNV</sequence>
<comment type="caution">
    <text evidence="1">The sequence shown here is derived from an EMBL/GenBank/DDBJ whole genome shotgun (WGS) entry which is preliminary data.</text>
</comment>
<keyword evidence="2" id="KW-1185">Reference proteome</keyword>
<proteinExistence type="predicted"/>
<protein>
    <submittedName>
        <fullName evidence="1">Uncharacterized protein</fullName>
    </submittedName>
</protein>
<reference evidence="1 2" key="1">
    <citation type="journal article" date="2022" name="Hortic Res">
        <title>A haplotype resolved chromosomal level avocado genome allows analysis of novel avocado genes.</title>
        <authorList>
            <person name="Nath O."/>
            <person name="Fletcher S.J."/>
            <person name="Hayward A."/>
            <person name="Shaw L.M."/>
            <person name="Masouleh A.K."/>
            <person name="Furtado A."/>
            <person name="Henry R.J."/>
            <person name="Mitter N."/>
        </authorList>
    </citation>
    <scope>NUCLEOTIDE SEQUENCE [LARGE SCALE GENOMIC DNA]</scope>
    <source>
        <strain evidence="2">cv. Hass</strain>
    </source>
</reference>
<evidence type="ECO:0000313" key="1">
    <source>
        <dbReference type="EMBL" id="KAJ8633212.1"/>
    </source>
</evidence>
<gene>
    <name evidence="1" type="ORF">MRB53_026548</name>
</gene>
<accession>A0ACC2LJF3</accession>
<dbReference type="Proteomes" id="UP001234297">
    <property type="component" value="Chromosome 8"/>
</dbReference>
<evidence type="ECO:0000313" key="2">
    <source>
        <dbReference type="Proteomes" id="UP001234297"/>
    </source>
</evidence>
<organism evidence="1 2">
    <name type="scientific">Persea americana</name>
    <name type="common">Avocado</name>
    <dbReference type="NCBI Taxonomy" id="3435"/>
    <lineage>
        <taxon>Eukaryota</taxon>
        <taxon>Viridiplantae</taxon>
        <taxon>Streptophyta</taxon>
        <taxon>Embryophyta</taxon>
        <taxon>Tracheophyta</taxon>
        <taxon>Spermatophyta</taxon>
        <taxon>Magnoliopsida</taxon>
        <taxon>Magnoliidae</taxon>
        <taxon>Laurales</taxon>
        <taxon>Lauraceae</taxon>
        <taxon>Persea</taxon>
    </lineage>
</organism>
<name>A0ACC2LJF3_PERAE</name>
<dbReference type="EMBL" id="CM056816">
    <property type="protein sequence ID" value="KAJ8633212.1"/>
    <property type="molecule type" value="Genomic_DNA"/>
</dbReference>